<dbReference type="PROSITE" id="PS50005">
    <property type="entry name" value="TPR"/>
    <property type="match status" value="1"/>
</dbReference>
<dbReference type="PANTHER" id="PTHR12788:SF10">
    <property type="entry name" value="PROTEIN-TYROSINE SULFOTRANSFERASE"/>
    <property type="match status" value="1"/>
</dbReference>
<dbReference type="InterPro" id="IPR027417">
    <property type="entry name" value="P-loop_NTPase"/>
</dbReference>
<accession>A0ABT6N2M0</accession>
<dbReference type="InterPro" id="IPR019734">
    <property type="entry name" value="TPR_rpt"/>
</dbReference>
<dbReference type="Pfam" id="PF14559">
    <property type="entry name" value="TPR_19"/>
    <property type="match status" value="1"/>
</dbReference>
<feature type="repeat" description="TPR" evidence="2">
    <location>
        <begin position="154"/>
        <end position="187"/>
    </location>
</feature>
<proteinExistence type="predicted"/>
<reference evidence="3" key="1">
    <citation type="submission" date="2023-04" db="EMBL/GenBank/DDBJ databases">
        <title>Sphingomonas sp. MAHUQ-71 isolated from rice field.</title>
        <authorList>
            <person name="Huq M.A."/>
        </authorList>
    </citation>
    <scope>NUCLEOTIDE SEQUENCE</scope>
    <source>
        <strain evidence="3">MAHUQ-71</strain>
    </source>
</reference>
<dbReference type="EMBL" id="JARYGZ010000001">
    <property type="protein sequence ID" value="MDH7639533.1"/>
    <property type="molecule type" value="Genomic_DNA"/>
</dbReference>
<dbReference type="PANTHER" id="PTHR12788">
    <property type="entry name" value="PROTEIN-TYROSINE SULFOTRANSFERASE 2"/>
    <property type="match status" value="1"/>
</dbReference>
<dbReference type="RefSeq" id="WP_281044799.1">
    <property type="nucleotide sequence ID" value="NZ_JARYGZ010000001.1"/>
</dbReference>
<dbReference type="InterPro" id="IPR011990">
    <property type="entry name" value="TPR-like_helical_dom_sf"/>
</dbReference>
<evidence type="ECO:0000256" key="2">
    <source>
        <dbReference type="PROSITE-ProRule" id="PRU00339"/>
    </source>
</evidence>
<organism evidence="3 4">
    <name type="scientific">Sphingomonas oryzagri</name>
    <dbReference type="NCBI Taxonomy" id="3042314"/>
    <lineage>
        <taxon>Bacteria</taxon>
        <taxon>Pseudomonadati</taxon>
        <taxon>Pseudomonadota</taxon>
        <taxon>Alphaproteobacteria</taxon>
        <taxon>Sphingomonadales</taxon>
        <taxon>Sphingomonadaceae</taxon>
        <taxon>Sphingomonas</taxon>
    </lineage>
</organism>
<comment type="caution">
    <text evidence="3">The sequence shown here is derived from an EMBL/GenBank/DDBJ whole genome shotgun (WGS) entry which is preliminary data.</text>
</comment>
<keyword evidence="2" id="KW-0802">TPR repeat</keyword>
<dbReference type="Gene3D" id="1.25.40.10">
    <property type="entry name" value="Tetratricopeptide repeat domain"/>
    <property type="match status" value="2"/>
</dbReference>
<evidence type="ECO:0000313" key="4">
    <source>
        <dbReference type="Proteomes" id="UP001160625"/>
    </source>
</evidence>
<keyword evidence="4" id="KW-1185">Reference proteome</keyword>
<dbReference type="SUPFAM" id="SSF48452">
    <property type="entry name" value="TPR-like"/>
    <property type="match status" value="1"/>
</dbReference>
<keyword evidence="1" id="KW-0808">Transferase</keyword>
<dbReference type="InterPro" id="IPR026634">
    <property type="entry name" value="TPST-like"/>
</dbReference>
<evidence type="ECO:0000256" key="1">
    <source>
        <dbReference type="ARBA" id="ARBA00022679"/>
    </source>
</evidence>
<dbReference type="Pfam" id="PF13469">
    <property type="entry name" value="Sulfotransfer_3"/>
    <property type="match status" value="1"/>
</dbReference>
<dbReference type="SUPFAM" id="SSF52540">
    <property type="entry name" value="P-loop containing nucleoside triphosphate hydrolases"/>
    <property type="match status" value="1"/>
</dbReference>
<dbReference type="SMART" id="SM00028">
    <property type="entry name" value="TPR"/>
    <property type="match status" value="3"/>
</dbReference>
<name>A0ABT6N2M0_9SPHN</name>
<dbReference type="Gene3D" id="3.40.50.300">
    <property type="entry name" value="P-loop containing nucleotide triphosphate hydrolases"/>
    <property type="match status" value="1"/>
</dbReference>
<gene>
    <name evidence="3" type="ORF">QGN17_12410</name>
</gene>
<protein>
    <submittedName>
        <fullName evidence="3">Sulfotransferase</fullName>
    </submittedName>
</protein>
<evidence type="ECO:0000313" key="3">
    <source>
        <dbReference type="EMBL" id="MDH7639533.1"/>
    </source>
</evidence>
<sequence>MTGWVGSAAAIRRLADGDDALLAMAATAWLDRRPAQAEQALRERLRERPTDVAALHLMAELLAGAGRREDALRMLGRAIDLAPDFGAAREALVRLLVRRRHLDEALEQLAPLLAGHPDEPALVLLRAGALIESGALTTADEALSAMLARHPGEAAGWIALGNVRTHLGRIEGAVAAYRSALVARPDLGVAWWSLANLKTQRFSAQDIAAMGAALETAADPTDRAHLHFALGKALADAGEDAGAFAAYAEANRIRRAQTPYDAAATQAQCAREAAVFTPALIAARGEGGCLAPDPIFVVGLPRSGSTLVEQILASHSEVEGLGELPDLMAIAASLAGRDPACYPEMLADLLPADRRLLGEAYLDRTREQRRLGRPFFVDKMPNNWMHVGLIRLILPNARIVDVRRHPLACGWSCFTQNFAVGQAFSYDLADLGRFYRDYVGAMADVDRVTPGHVHRLLYERLVADPEAEVRALLARLSLRFEPACLAFWQNSRAVRTPSAEQVRRPITADAIDRWRRFDPWLGPMRAALGSVVDAYPDVPADLAG</sequence>
<dbReference type="Proteomes" id="UP001160625">
    <property type="component" value="Unassembled WGS sequence"/>
</dbReference>